<dbReference type="InterPro" id="IPR043502">
    <property type="entry name" value="DNA/RNA_pol_sf"/>
</dbReference>
<dbReference type="Gene3D" id="3.30.70.270">
    <property type="match status" value="2"/>
</dbReference>
<dbReference type="FunFam" id="3.30.70.270:FF:000020">
    <property type="entry name" value="Transposon Tf2-6 polyprotein-like Protein"/>
    <property type="match status" value="1"/>
</dbReference>
<comment type="caution">
    <text evidence="5">The sequence shown here is derived from an EMBL/GenBank/DDBJ whole genome shotgun (WGS) entry which is preliminary data.</text>
</comment>
<dbReference type="PANTHER" id="PTHR37984">
    <property type="entry name" value="PROTEIN CBG26694"/>
    <property type="match status" value="1"/>
</dbReference>
<dbReference type="InterPro" id="IPR043128">
    <property type="entry name" value="Rev_trsase/Diguanyl_cyclase"/>
</dbReference>
<name>A0A8X7BCL3_TRICX</name>
<dbReference type="Pfam" id="PF17919">
    <property type="entry name" value="RT_RNaseH_2"/>
    <property type="match status" value="1"/>
</dbReference>
<dbReference type="PANTHER" id="PTHR37984:SF5">
    <property type="entry name" value="PROTEIN NYNRIN-LIKE"/>
    <property type="match status" value="1"/>
</dbReference>
<evidence type="ECO:0000256" key="3">
    <source>
        <dbReference type="SAM" id="MobiDB-lite"/>
    </source>
</evidence>
<dbReference type="SUPFAM" id="SSF56672">
    <property type="entry name" value="DNA/RNA polymerases"/>
    <property type="match status" value="1"/>
</dbReference>
<evidence type="ECO:0000259" key="4">
    <source>
        <dbReference type="Pfam" id="PF17919"/>
    </source>
</evidence>
<evidence type="ECO:0000313" key="6">
    <source>
        <dbReference type="Proteomes" id="UP000887159"/>
    </source>
</evidence>
<dbReference type="GO" id="GO:0003964">
    <property type="term" value="F:RNA-directed DNA polymerase activity"/>
    <property type="evidence" value="ECO:0007669"/>
    <property type="project" value="UniProtKB-EC"/>
</dbReference>
<gene>
    <name evidence="5" type="primary">Tf2-11</name>
    <name evidence="5" type="ORF">TNCV_2487121</name>
</gene>
<feature type="compositionally biased region" description="Basic residues" evidence="3">
    <location>
        <begin position="179"/>
        <end position="188"/>
    </location>
</feature>
<evidence type="ECO:0000256" key="2">
    <source>
        <dbReference type="ARBA" id="ARBA00023268"/>
    </source>
</evidence>
<feature type="region of interest" description="Disordered" evidence="3">
    <location>
        <begin position="158"/>
        <end position="188"/>
    </location>
</feature>
<dbReference type="AlphaFoldDB" id="A0A8X7BCL3"/>
<dbReference type="InterPro" id="IPR050951">
    <property type="entry name" value="Retrovirus_Pol_polyprotein"/>
</dbReference>
<sequence>MSPTFEQHPADLEAVFKRLMDFKLRANREKCQFSGPRVKYLGLWITPQGIEVDHEKTSAISGIPPPKNVKQLQSFLQTCSRYRKFIANFSEIARPLSNLTKKKAFWKWSEEEEKAFQTLKQCLVPPPILKQADFSKPFLIRADARTVLLQGEDKVKPLIPLRKSGHPPKVPQTPGSSSGRRRNQRGRM</sequence>
<organism evidence="5 6">
    <name type="scientific">Trichonephila clavipes</name>
    <name type="common">Golden silk orbweaver</name>
    <name type="synonym">Nephila clavipes</name>
    <dbReference type="NCBI Taxonomy" id="2585209"/>
    <lineage>
        <taxon>Eukaryota</taxon>
        <taxon>Metazoa</taxon>
        <taxon>Ecdysozoa</taxon>
        <taxon>Arthropoda</taxon>
        <taxon>Chelicerata</taxon>
        <taxon>Arachnida</taxon>
        <taxon>Araneae</taxon>
        <taxon>Araneomorphae</taxon>
        <taxon>Entelegynae</taxon>
        <taxon>Araneoidea</taxon>
        <taxon>Nephilidae</taxon>
        <taxon>Trichonephila</taxon>
    </lineage>
</organism>
<dbReference type="InterPro" id="IPR041577">
    <property type="entry name" value="RT_RNaseH_2"/>
</dbReference>
<dbReference type="EC" id="2.7.7.49" evidence="1"/>
<dbReference type="EMBL" id="BMAU01021371">
    <property type="protein sequence ID" value="GFY25592.1"/>
    <property type="molecule type" value="Genomic_DNA"/>
</dbReference>
<evidence type="ECO:0000313" key="5">
    <source>
        <dbReference type="EMBL" id="GFY25592.1"/>
    </source>
</evidence>
<feature type="domain" description="Reverse transcriptase/retrotransposon-derived protein RNase H-like" evidence="4">
    <location>
        <begin position="108"/>
        <end position="147"/>
    </location>
</feature>
<keyword evidence="6" id="KW-1185">Reference proteome</keyword>
<reference evidence="5" key="1">
    <citation type="submission" date="2020-08" db="EMBL/GenBank/DDBJ databases">
        <title>Multicomponent nature underlies the extraordinary mechanical properties of spider dragline silk.</title>
        <authorList>
            <person name="Kono N."/>
            <person name="Nakamura H."/>
            <person name="Mori M."/>
            <person name="Yoshida Y."/>
            <person name="Ohtoshi R."/>
            <person name="Malay A.D."/>
            <person name="Moran D.A.P."/>
            <person name="Tomita M."/>
            <person name="Numata K."/>
            <person name="Arakawa K."/>
        </authorList>
    </citation>
    <scope>NUCLEOTIDE SEQUENCE</scope>
</reference>
<keyword evidence="2" id="KW-0511">Multifunctional enzyme</keyword>
<proteinExistence type="predicted"/>
<accession>A0A8X7BCL3</accession>
<evidence type="ECO:0000256" key="1">
    <source>
        <dbReference type="ARBA" id="ARBA00012493"/>
    </source>
</evidence>
<protein>
    <recommendedName>
        <fullName evidence="1">RNA-directed DNA polymerase</fullName>
        <ecNumber evidence="1">2.7.7.49</ecNumber>
    </recommendedName>
</protein>
<dbReference type="Proteomes" id="UP000887159">
    <property type="component" value="Unassembled WGS sequence"/>
</dbReference>